<evidence type="ECO:0000313" key="3">
    <source>
        <dbReference type="Proteomes" id="UP000183975"/>
    </source>
</evidence>
<dbReference type="OrthoDB" id="119498at2"/>
<name>A0A1M6Q7K2_9FIRM</name>
<dbReference type="SUPFAM" id="SSF55729">
    <property type="entry name" value="Acyl-CoA N-acyltransferases (Nat)"/>
    <property type="match status" value="1"/>
</dbReference>
<proteinExistence type="predicted"/>
<dbReference type="Pfam" id="PF00583">
    <property type="entry name" value="Acetyltransf_1"/>
    <property type="match status" value="1"/>
</dbReference>
<dbReference type="Proteomes" id="UP000183975">
    <property type="component" value="Unassembled WGS sequence"/>
</dbReference>
<dbReference type="RefSeq" id="WP_072850191.1">
    <property type="nucleotide sequence ID" value="NZ_FRAH01000017.1"/>
</dbReference>
<evidence type="ECO:0000259" key="1">
    <source>
        <dbReference type="PROSITE" id="PS51186"/>
    </source>
</evidence>
<dbReference type="PROSITE" id="PS51186">
    <property type="entry name" value="GNAT"/>
    <property type="match status" value="1"/>
</dbReference>
<dbReference type="InterPro" id="IPR000182">
    <property type="entry name" value="GNAT_dom"/>
</dbReference>
<evidence type="ECO:0000313" key="2">
    <source>
        <dbReference type="EMBL" id="SHK16171.1"/>
    </source>
</evidence>
<keyword evidence="3" id="KW-1185">Reference proteome</keyword>
<dbReference type="CDD" id="cd04301">
    <property type="entry name" value="NAT_SF"/>
    <property type="match status" value="1"/>
</dbReference>
<sequence length="156" mass="18553">MTEIICITDKNHPALPAIIEWLYDWWGKDEDYTKEQVEAYVRNAVCKDRIPQVFLILQDGVPAGTFQFAMSDIDTRPDCYPWLRDFWIEPAFRGKGLTYTVMEAIKEHAARLHLTELYLFTRHEGLYEKFGWEYVETFPTYLTPDDKQRLYRLSIC</sequence>
<organism evidence="2 3">
    <name type="scientific">Anaerotignum lactatifermentans DSM 14214</name>
    <dbReference type="NCBI Taxonomy" id="1121323"/>
    <lineage>
        <taxon>Bacteria</taxon>
        <taxon>Bacillati</taxon>
        <taxon>Bacillota</taxon>
        <taxon>Clostridia</taxon>
        <taxon>Lachnospirales</taxon>
        <taxon>Anaerotignaceae</taxon>
        <taxon>Anaerotignum</taxon>
    </lineage>
</organism>
<keyword evidence="2" id="KW-0808">Transferase</keyword>
<dbReference type="EMBL" id="FRAH01000017">
    <property type="protein sequence ID" value="SHK16171.1"/>
    <property type="molecule type" value="Genomic_DNA"/>
</dbReference>
<dbReference type="GO" id="GO:0016747">
    <property type="term" value="F:acyltransferase activity, transferring groups other than amino-acyl groups"/>
    <property type="evidence" value="ECO:0007669"/>
    <property type="project" value="InterPro"/>
</dbReference>
<dbReference type="InterPro" id="IPR016181">
    <property type="entry name" value="Acyl_CoA_acyltransferase"/>
</dbReference>
<feature type="domain" description="N-acetyltransferase" evidence="1">
    <location>
        <begin position="5"/>
        <end position="156"/>
    </location>
</feature>
<dbReference type="AlphaFoldDB" id="A0A1M6Q7K2"/>
<accession>A0A1M6Q7K2</accession>
<gene>
    <name evidence="2" type="ORF">SAMN02745138_01263</name>
</gene>
<dbReference type="Gene3D" id="3.40.630.30">
    <property type="match status" value="1"/>
</dbReference>
<protein>
    <submittedName>
        <fullName evidence="2">Acetyltransferase (GNAT) family protein</fullName>
    </submittedName>
</protein>
<reference evidence="2 3" key="1">
    <citation type="submission" date="2016-11" db="EMBL/GenBank/DDBJ databases">
        <authorList>
            <person name="Jaros S."/>
            <person name="Januszkiewicz K."/>
            <person name="Wedrychowicz H."/>
        </authorList>
    </citation>
    <scope>NUCLEOTIDE SEQUENCE [LARGE SCALE GENOMIC DNA]</scope>
    <source>
        <strain evidence="2 3">DSM 14214</strain>
    </source>
</reference>